<feature type="transmembrane region" description="Helical" evidence="1">
    <location>
        <begin position="147"/>
        <end position="168"/>
    </location>
</feature>
<keyword evidence="4" id="KW-1185">Reference proteome</keyword>
<keyword evidence="1" id="KW-0472">Membrane</keyword>
<evidence type="ECO:0000313" key="4">
    <source>
        <dbReference type="Proteomes" id="UP001519345"/>
    </source>
</evidence>
<feature type="transmembrane region" description="Helical" evidence="1">
    <location>
        <begin position="120"/>
        <end position="141"/>
    </location>
</feature>
<evidence type="ECO:0000256" key="1">
    <source>
        <dbReference type="SAM" id="Phobius"/>
    </source>
</evidence>
<keyword evidence="1" id="KW-0812">Transmembrane</keyword>
<feature type="domain" description="Nucleoside transporter/FeoB GTPase Gate" evidence="2">
    <location>
        <begin position="222"/>
        <end position="318"/>
    </location>
</feature>
<dbReference type="InterPro" id="IPR011642">
    <property type="entry name" value="Gate_dom"/>
</dbReference>
<proteinExistence type="predicted"/>
<name>A0ABS4IBA9_9BACI</name>
<gene>
    <name evidence="3" type="ORF">J2Z83_000304</name>
</gene>
<dbReference type="InterPro" id="IPR014226">
    <property type="entry name" value="Spore_IM_YlbJ"/>
</dbReference>
<dbReference type="Proteomes" id="UP001519345">
    <property type="component" value="Unassembled WGS sequence"/>
</dbReference>
<sequence length="407" mass="45153">MKQIAKTLLLSIMTSFFAFALLKFPDQSLEASIRGLNIWWEVVFPSLLPFFITAELLISFGVVKFIGVLFEPIMRPLFNVPGIGSFGWIMGMSSGYPTGAKIAARLREEEQLSQIEAERLVSFTNASSPLFIFGAVSIGFFHDVKLGVLLATCHYIGNALVGICMRFYRIKEDKQQKKSKSGKSSVSIRRAFKEMHQTRIRHDRPLGEVLGDAVLNSIKTLVVVGGFIVLFSVITKLLFIINISPIIASVFEQLLNILSLPGEIALPFLSGLFEITIGAQMLSQITTDSFLATAILVSFILGFNGFSVQAQVASIIGKTDIRFAPYFFSRLLHGIIASLLTVILYKPLYLDKQAFEMDDVAVSQEVSQNFWVTTLDMLKQMGPIITIVFLGLAGLILYKRILKKDVA</sequence>
<evidence type="ECO:0000313" key="3">
    <source>
        <dbReference type="EMBL" id="MBP1968212.1"/>
    </source>
</evidence>
<feature type="transmembrane region" description="Helical" evidence="1">
    <location>
        <begin position="380"/>
        <end position="398"/>
    </location>
</feature>
<comment type="caution">
    <text evidence="3">The sequence shown here is derived from an EMBL/GenBank/DDBJ whole genome shotgun (WGS) entry which is preliminary data.</text>
</comment>
<feature type="domain" description="Nucleoside transporter/FeoB GTPase Gate" evidence="2">
    <location>
        <begin position="42"/>
        <end position="139"/>
    </location>
</feature>
<accession>A0ABS4IBA9</accession>
<feature type="transmembrane region" description="Helical" evidence="1">
    <location>
        <begin position="47"/>
        <end position="70"/>
    </location>
</feature>
<dbReference type="Pfam" id="PF07670">
    <property type="entry name" value="Gate"/>
    <property type="match status" value="2"/>
</dbReference>
<protein>
    <submittedName>
        <fullName evidence="3">Sporulation integral membrane protein YlbJ</fullName>
    </submittedName>
</protein>
<organism evidence="3 4">
    <name type="scientific">Virgibacillus natechei</name>
    <dbReference type="NCBI Taxonomy" id="1216297"/>
    <lineage>
        <taxon>Bacteria</taxon>
        <taxon>Bacillati</taxon>
        <taxon>Bacillota</taxon>
        <taxon>Bacilli</taxon>
        <taxon>Bacillales</taxon>
        <taxon>Bacillaceae</taxon>
        <taxon>Virgibacillus</taxon>
    </lineage>
</organism>
<feature type="transmembrane region" description="Helical" evidence="1">
    <location>
        <begin position="327"/>
        <end position="345"/>
    </location>
</feature>
<dbReference type="RefSeq" id="WP_245301415.1">
    <property type="nucleotide sequence ID" value="NZ_CP110224.1"/>
</dbReference>
<feature type="transmembrane region" description="Helical" evidence="1">
    <location>
        <begin position="289"/>
        <end position="306"/>
    </location>
</feature>
<dbReference type="NCBIfam" id="TIGR02871">
    <property type="entry name" value="spore_ylbJ"/>
    <property type="match status" value="1"/>
</dbReference>
<reference evidence="3 4" key="1">
    <citation type="submission" date="2021-03" db="EMBL/GenBank/DDBJ databases">
        <title>Genomic Encyclopedia of Type Strains, Phase IV (KMG-IV): sequencing the most valuable type-strain genomes for metagenomic binning, comparative biology and taxonomic classification.</title>
        <authorList>
            <person name="Goeker M."/>
        </authorList>
    </citation>
    <scope>NUCLEOTIDE SEQUENCE [LARGE SCALE GENOMIC DNA]</scope>
    <source>
        <strain evidence="3 4">DSM 25609</strain>
    </source>
</reference>
<dbReference type="EMBL" id="JAGGKX010000001">
    <property type="protein sequence ID" value="MBP1968212.1"/>
    <property type="molecule type" value="Genomic_DNA"/>
</dbReference>
<evidence type="ECO:0000259" key="2">
    <source>
        <dbReference type="Pfam" id="PF07670"/>
    </source>
</evidence>
<keyword evidence="1" id="KW-1133">Transmembrane helix</keyword>